<keyword evidence="3" id="KW-1185">Reference proteome</keyword>
<evidence type="ECO:0000313" key="2">
    <source>
        <dbReference type="EMBL" id="CAL0309921.1"/>
    </source>
</evidence>
<name>A0AAV1WKL6_LUPLU</name>
<proteinExistence type="predicted"/>
<sequence length="146" mass="16453">MKPIDESKETVTIRAVSHDEEGKKRVEKRELKTHNIDTIKYVEKKLMDKGVHRMDRHPVDGIGIGRPPPKSGHGGKFTWEGPDDVVDSELMAAPAAIDEKDPNYVDEEEEEEDLKDFVVGEVEVVKVAQDEGVTRVDVDPRLLQVN</sequence>
<dbReference type="AlphaFoldDB" id="A0AAV1WKL6"/>
<feature type="region of interest" description="Disordered" evidence="1">
    <location>
        <begin position="55"/>
        <end position="83"/>
    </location>
</feature>
<evidence type="ECO:0000256" key="1">
    <source>
        <dbReference type="SAM" id="MobiDB-lite"/>
    </source>
</evidence>
<gene>
    <name evidence="2" type="ORF">LLUT_LOCUS10981</name>
</gene>
<comment type="caution">
    <text evidence="2">The sequence shown here is derived from an EMBL/GenBank/DDBJ whole genome shotgun (WGS) entry which is preliminary data.</text>
</comment>
<dbReference type="Proteomes" id="UP001497480">
    <property type="component" value="Unassembled WGS sequence"/>
</dbReference>
<organism evidence="2 3">
    <name type="scientific">Lupinus luteus</name>
    <name type="common">European yellow lupine</name>
    <dbReference type="NCBI Taxonomy" id="3873"/>
    <lineage>
        <taxon>Eukaryota</taxon>
        <taxon>Viridiplantae</taxon>
        <taxon>Streptophyta</taxon>
        <taxon>Embryophyta</taxon>
        <taxon>Tracheophyta</taxon>
        <taxon>Spermatophyta</taxon>
        <taxon>Magnoliopsida</taxon>
        <taxon>eudicotyledons</taxon>
        <taxon>Gunneridae</taxon>
        <taxon>Pentapetalae</taxon>
        <taxon>rosids</taxon>
        <taxon>fabids</taxon>
        <taxon>Fabales</taxon>
        <taxon>Fabaceae</taxon>
        <taxon>Papilionoideae</taxon>
        <taxon>50 kb inversion clade</taxon>
        <taxon>genistoids sensu lato</taxon>
        <taxon>core genistoids</taxon>
        <taxon>Genisteae</taxon>
        <taxon>Lupinus</taxon>
    </lineage>
</organism>
<feature type="region of interest" description="Disordered" evidence="1">
    <location>
        <begin position="1"/>
        <end position="29"/>
    </location>
</feature>
<evidence type="ECO:0000313" key="3">
    <source>
        <dbReference type="Proteomes" id="UP001497480"/>
    </source>
</evidence>
<protein>
    <submittedName>
        <fullName evidence="2">Uncharacterized protein</fullName>
    </submittedName>
</protein>
<dbReference type="EMBL" id="CAXHTB010000007">
    <property type="protein sequence ID" value="CAL0309921.1"/>
    <property type="molecule type" value="Genomic_DNA"/>
</dbReference>
<accession>A0AAV1WKL6</accession>
<reference evidence="2 3" key="1">
    <citation type="submission" date="2024-03" db="EMBL/GenBank/DDBJ databases">
        <authorList>
            <person name="Martinez-Hernandez J."/>
        </authorList>
    </citation>
    <scope>NUCLEOTIDE SEQUENCE [LARGE SCALE GENOMIC DNA]</scope>
</reference>